<dbReference type="PANTHER" id="PTHR34475">
    <property type="match status" value="1"/>
</dbReference>
<feature type="transmembrane region" description="Helical" evidence="1">
    <location>
        <begin position="129"/>
        <end position="147"/>
    </location>
</feature>
<keyword evidence="1" id="KW-1133">Transmembrane helix</keyword>
<gene>
    <name evidence="3" type="ORF">IPJ38_20175</name>
</gene>
<dbReference type="InterPro" id="IPR025194">
    <property type="entry name" value="RodZ-like_C"/>
</dbReference>
<comment type="caution">
    <text evidence="3">The sequence shown here is derived from an EMBL/GenBank/DDBJ whole genome shotgun (WGS) entry which is preliminary data.</text>
</comment>
<protein>
    <submittedName>
        <fullName evidence="3">Helix-turn-helix domain-containing protein</fullName>
    </submittedName>
</protein>
<dbReference type="Gene3D" id="1.10.260.40">
    <property type="entry name" value="lambda repressor-like DNA-binding domains"/>
    <property type="match status" value="1"/>
</dbReference>
<name>A0A935K0Z7_9RHOO</name>
<dbReference type="InterPro" id="IPR050400">
    <property type="entry name" value="Bact_Cytoskel_RodZ"/>
</dbReference>
<dbReference type="GO" id="GO:0003677">
    <property type="term" value="F:DNA binding"/>
    <property type="evidence" value="ECO:0007669"/>
    <property type="project" value="InterPro"/>
</dbReference>
<dbReference type="Pfam" id="PF13464">
    <property type="entry name" value="RodZ_C"/>
    <property type="match status" value="1"/>
</dbReference>
<dbReference type="Pfam" id="PF13413">
    <property type="entry name" value="HTH_25"/>
    <property type="match status" value="1"/>
</dbReference>
<reference evidence="3 4" key="1">
    <citation type="submission" date="2020-10" db="EMBL/GenBank/DDBJ databases">
        <title>Connecting structure to function with the recovery of over 1000 high-quality activated sludge metagenome-assembled genomes encoding full-length rRNA genes using long-read sequencing.</title>
        <authorList>
            <person name="Singleton C.M."/>
            <person name="Petriglieri F."/>
            <person name="Kristensen J.M."/>
            <person name="Kirkegaard R.H."/>
            <person name="Michaelsen T.Y."/>
            <person name="Andersen M.H."/>
            <person name="Karst S.M."/>
            <person name="Dueholm M.S."/>
            <person name="Nielsen P.H."/>
            <person name="Albertsen M."/>
        </authorList>
    </citation>
    <scope>NUCLEOTIDE SEQUENCE [LARGE SCALE GENOMIC DNA]</scope>
    <source>
        <strain evidence="3">EsbW_18-Q3-R4-48_BATAC.463</strain>
    </source>
</reference>
<organism evidence="3 4">
    <name type="scientific">Candidatus Dechloromonas phosphorivorans</name>
    <dbReference type="NCBI Taxonomy" id="2899244"/>
    <lineage>
        <taxon>Bacteria</taxon>
        <taxon>Pseudomonadati</taxon>
        <taxon>Pseudomonadota</taxon>
        <taxon>Betaproteobacteria</taxon>
        <taxon>Rhodocyclales</taxon>
        <taxon>Azonexaceae</taxon>
        <taxon>Dechloromonas</taxon>
    </lineage>
</organism>
<evidence type="ECO:0000256" key="1">
    <source>
        <dbReference type="SAM" id="Phobius"/>
    </source>
</evidence>
<accession>A0A935K0Z7</accession>
<dbReference type="PANTHER" id="PTHR34475:SF1">
    <property type="entry name" value="CYTOSKELETON PROTEIN RODZ"/>
    <property type="match status" value="1"/>
</dbReference>
<sequence length="317" mass="33840">MSDVLIPTSEIDAGNEVVHAVVQSVGEQLSAARKARMLEVADVAQALKLGPRQVESLENGDWQGLPGQTFIRGFVRNYARLVQIDSAPLMAQLDVVLHKPVDTLNMPEPEPASMRSGATFGAPRRDRMVVVFGLLLVVAAALVYFLLDKDLSSLRETAQSTINSLARKSEAEAPAVAKAAAETPVAAPPAAPVAPAEPVFPPGATPQQVMNPQALTPPEQLVPAPAAVATPENSKPLAGNAQLRFVVEKESWIEVRDRDSKVVFSERLMPGGERSVSGQGPLSLVIGYSPGVKLFWRGEPIDLVPYARGDVARLVLE</sequence>
<evidence type="ECO:0000313" key="3">
    <source>
        <dbReference type="EMBL" id="MBK7417070.1"/>
    </source>
</evidence>
<dbReference type="Proteomes" id="UP000739411">
    <property type="component" value="Unassembled WGS sequence"/>
</dbReference>
<dbReference type="AlphaFoldDB" id="A0A935K0Z7"/>
<dbReference type="EMBL" id="JADJMS010000047">
    <property type="protein sequence ID" value="MBK7417070.1"/>
    <property type="molecule type" value="Genomic_DNA"/>
</dbReference>
<evidence type="ECO:0000313" key="4">
    <source>
        <dbReference type="Proteomes" id="UP000739411"/>
    </source>
</evidence>
<feature type="domain" description="Cytoskeleton protein RodZ-like C-terminal" evidence="2">
    <location>
        <begin position="245"/>
        <end position="314"/>
    </location>
</feature>
<evidence type="ECO:0000259" key="2">
    <source>
        <dbReference type="Pfam" id="PF13464"/>
    </source>
</evidence>
<proteinExistence type="predicted"/>
<keyword evidence="1" id="KW-0472">Membrane</keyword>
<dbReference type="InterPro" id="IPR010982">
    <property type="entry name" value="Lambda_DNA-bd_dom_sf"/>
</dbReference>
<keyword evidence="1" id="KW-0812">Transmembrane</keyword>